<evidence type="ECO:0000256" key="6">
    <source>
        <dbReference type="ARBA" id="ARBA00023136"/>
    </source>
</evidence>
<evidence type="ECO:0000256" key="5">
    <source>
        <dbReference type="ARBA" id="ARBA00022989"/>
    </source>
</evidence>
<feature type="transmembrane region" description="Helical" evidence="8">
    <location>
        <begin position="138"/>
        <end position="159"/>
    </location>
</feature>
<dbReference type="AlphaFoldDB" id="A0A168E7A0"/>
<dbReference type="OrthoDB" id="9766798at2"/>
<dbReference type="PATRIC" id="fig|1300344.3.peg.86"/>
<keyword evidence="3" id="KW-1003">Cell membrane</keyword>
<feature type="transmembrane region" description="Helical" evidence="8">
    <location>
        <begin position="36"/>
        <end position="53"/>
    </location>
</feature>
<dbReference type="PANTHER" id="PTHR30106">
    <property type="entry name" value="INNER MEMBRANE PROTEIN YEIH-RELATED"/>
    <property type="match status" value="1"/>
</dbReference>
<evidence type="ECO:0000256" key="2">
    <source>
        <dbReference type="ARBA" id="ARBA00007977"/>
    </source>
</evidence>
<keyword evidence="10" id="KW-1185">Reference proteome</keyword>
<dbReference type="InterPro" id="IPR018383">
    <property type="entry name" value="UPF0324_pro"/>
</dbReference>
<keyword evidence="4 8" id="KW-0812">Transmembrane</keyword>
<protein>
    <recommendedName>
        <fullName evidence="11">Sulfate exporter family transporter</fullName>
    </recommendedName>
</protein>
<evidence type="ECO:0000256" key="3">
    <source>
        <dbReference type="ARBA" id="ARBA00022475"/>
    </source>
</evidence>
<keyword evidence="6 8" id="KW-0472">Membrane</keyword>
<evidence type="ECO:0000256" key="4">
    <source>
        <dbReference type="ARBA" id="ARBA00022692"/>
    </source>
</evidence>
<comment type="subcellular location">
    <subcellularLocation>
        <location evidence="1">Cell membrane</location>
        <topology evidence="1">Multi-pass membrane protein</topology>
    </subcellularLocation>
</comment>
<evidence type="ECO:0000256" key="8">
    <source>
        <dbReference type="SAM" id="Phobius"/>
    </source>
</evidence>
<keyword evidence="5 8" id="KW-1133">Transmembrane helix</keyword>
<name>A0A168E7A0_9MICO</name>
<feature type="region of interest" description="Disordered" evidence="7">
    <location>
        <begin position="165"/>
        <end position="193"/>
    </location>
</feature>
<accession>A0A168E7A0</accession>
<feature type="compositionally biased region" description="Low complexity" evidence="7">
    <location>
        <begin position="169"/>
        <end position="179"/>
    </location>
</feature>
<feature type="transmembrane region" description="Helical" evidence="8">
    <location>
        <begin position="198"/>
        <end position="220"/>
    </location>
</feature>
<evidence type="ECO:0000256" key="7">
    <source>
        <dbReference type="SAM" id="MobiDB-lite"/>
    </source>
</evidence>
<dbReference type="EMBL" id="CP014209">
    <property type="protein sequence ID" value="ANC29685.1"/>
    <property type="molecule type" value="Genomic_DNA"/>
</dbReference>
<feature type="transmembrane region" description="Helical" evidence="8">
    <location>
        <begin position="307"/>
        <end position="327"/>
    </location>
</feature>
<feature type="transmembrane region" description="Helical" evidence="8">
    <location>
        <begin position="108"/>
        <end position="126"/>
    </location>
</feature>
<dbReference type="GO" id="GO:0005886">
    <property type="term" value="C:plasma membrane"/>
    <property type="evidence" value="ECO:0007669"/>
    <property type="project" value="UniProtKB-SubCell"/>
</dbReference>
<dbReference type="Proteomes" id="UP000076794">
    <property type="component" value="Chromosome"/>
</dbReference>
<organism evidence="9 10">
    <name type="scientific">Isoptericola dokdonensis DS-3</name>
    <dbReference type="NCBI Taxonomy" id="1300344"/>
    <lineage>
        <taxon>Bacteria</taxon>
        <taxon>Bacillati</taxon>
        <taxon>Actinomycetota</taxon>
        <taxon>Actinomycetes</taxon>
        <taxon>Micrococcales</taxon>
        <taxon>Promicromonosporaceae</taxon>
        <taxon>Isoptericola</taxon>
    </lineage>
</organism>
<reference evidence="9 10" key="1">
    <citation type="submission" date="2016-01" db="EMBL/GenBank/DDBJ databases">
        <title>Complete genome sequence of a soil Actinobacterium, Isoptericola dokdonensis DS-3.</title>
        <authorList>
            <person name="Kwon S.-K."/>
            <person name="Kim J.F."/>
        </authorList>
    </citation>
    <scope>NUCLEOTIDE SEQUENCE [LARGE SCALE GENOMIC DNA]</scope>
    <source>
        <strain evidence="9 10">DS-3</strain>
    </source>
</reference>
<dbReference type="KEGG" id="ido:I598_0089"/>
<dbReference type="Pfam" id="PF03601">
    <property type="entry name" value="Cons_hypoth698"/>
    <property type="match status" value="2"/>
</dbReference>
<evidence type="ECO:0000313" key="9">
    <source>
        <dbReference type="EMBL" id="ANC29685.1"/>
    </source>
</evidence>
<evidence type="ECO:0000256" key="1">
    <source>
        <dbReference type="ARBA" id="ARBA00004651"/>
    </source>
</evidence>
<dbReference type="RefSeq" id="WP_068200232.1">
    <property type="nucleotide sequence ID" value="NZ_CP014209.1"/>
</dbReference>
<gene>
    <name evidence="9" type="ORF">I598_0089</name>
</gene>
<dbReference type="PANTHER" id="PTHR30106:SF2">
    <property type="entry name" value="UPF0324 INNER MEMBRANE PROTEIN YEIH"/>
    <property type="match status" value="1"/>
</dbReference>
<sequence length="388" mass="38032">MARLLPGLGLTAGATAALLAVAPALARTAPSLSPLVLALLVGALVGSVVGVRSRRGPGAVAQRRGAARLLTAARPGTDWAARHLLRAGVVLLGLQLAVGDVVGLGWRGLAVVAVTVATTFAATLALGRRLGVDRDTTLLVATGFSICGAAAISAMTGVVDRTPRRVRGGARIPSPGAGPARPPEGGSGWRSQDTPADAVATALALVALFGTAAVVVLPWLAGLLDLTAAQAGLWIGASVQEVAQVVAAAGTVAGTAALATATVAKLARVALLAPLVAGAGAVRGRRSAPTAPAPGSGRLRRGGPPPVPGFVLGFLAAVALRSLGVLPPGVLDAAAQVTTTLFVAAMFALGLGVDVPRLARTARRPLALGAGSAVVLTGTSLVAVLALT</sequence>
<feature type="transmembrane region" description="Helical" evidence="8">
    <location>
        <begin position="365"/>
        <end position="387"/>
    </location>
</feature>
<proteinExistence type="inferred from homology"/>
<evidence type="ECO:0000313" key="10">
    <source>
        <dbReference type="Proteomes" id="UP000076794"/>
    </source>
</evidence>
<feature type="transmembrane region" description="Helical" evidence="8">
    <location>
        <begin position="333"/>
        <end position="353"/>
    </location>
</feature>
<comment type="similarity">
    <text evidence="2">Belongs to the UPF0324 family.</text>
</comment>
<evidence type="ECO:0008006" key="11">
    <source>
        <dbReference type="Google" id="ProtNLM"/>
    </source>
</evidence>